<evidence type="ECO:0000256" key="7">
    <source>
        <dbReference type="ARBA" id="ARBA00022723"/>
    </source>
</evidence>
<dbReference type="Gene3D" id="3.10.180.10">
    <property type="entry name" value="2,3-Dihydroxybiphenyl 1,2-Dioxygenase, domain 1"/>
    <property type="match status" value="1"/>
</dbReference>
<evidence type="ECO:0000256" key="11">
    <source>
        <dbReference type="ARBA" id="ARBA00030892"/>
    </source>
</evidence>
<dbReference type="PROSITE" id="PS00934">
    <property type="entry name" value="GLYOXALASE_I_1"/>
    <property type="match status" value="1"/>
</dbReference>
<reference evidence="17" key="1">
    <citation type="submission" date="2014-12" db="EMBL/GenBank/DDBJ databases">
        <title>The draft genome of the Tatumella morbirosei type strain, LMG23360T isolated from pineapple rot.</title>
        <authorList>
            <person name="Smits T.H."/>
            <person name="Palmer M."/>
            <person name="Venter S.N."/>
            <person name="Duffy B."/>
            <person name="Steenkamp E.T."/>
            <person name="Chan W.Y."/>
            <person name="Coutinho T.A."/>
            <person name="Coetzee M.P."/>
            <person name="De Maayer P."/>
        </authorList>
    </citation>
    <scope>NUCLEOTIDE SEQUENCE [LARGE SCALE GENOMIC DNA]</scope>
    <source>
        <strain evidence="17">LMG 23360</strain>
    </source>
</reference>
<comment type="pathway">
    <text evidence="2">Secondary metabolite metabolism; methylglyoxal degradation; (R)-lactate from methylglyoxal: step 1/2.</text>
</comment>
<dbReference type="InterPro" id="IPR037523">
    <property type="entry name" value="VOC_core"/>
</dbReference>
<name>A0A095T136_9GAMM</name>
<dbReference type="Proteomes" id="UP000029577">
    <property type="component" value="Unassembled WGS sequence"/>
</dbReference>
<keyword evidence="18" id="KW-1185">Reference proteome</keyword>
<keyword evidence="7 15" id="KW-0479">Metal-binding</keyword>
<dbReference type="NCBIfam" id="TIGR00068">
    <property type="entry name" value="glyox_I"/>
    <property type="match status" value="1"/>
</dbReference>
<evidence type="ECO:0000256" key="5">
    <source>
        <dbReference type="ARBA" id="ARBA00018701"/>
    </source>
</evidence>
<feature type="binding site" evidence="15">
    <location>
        <position position="93"/>
    </location>
    <ligand>
        <name>Zn(2+)</name>
        <dbReference type="ChEBI" id="CHEBI:29105"/>
        <note>ligand shared between dimeric partners</note>
    </ligand>
</feature>
<evidence type="ECO:0000256" key="6">
    <source>
        <dbReference type="ARBA" id="ARBA00022596"/>
    </source>
</evidence>
<evidence type="ECO:0000256" key="10">
    <source>
        <dbReference type="ARBA" id="ARBA00030291"/>
    </source>
</evidence>
<evidence type="ECO:0000256" key="3">
    <source>
        <dbReference type="ARBA" id="ARBA00010363"/>
    </source>
</evidence>
<keyword evidence="9 17" id="KW-0456">Lyase</keyword>
<evidence type="ECO:0000256" key="1">
    <source>
        <dbReference type="ARBA" id="ARBA00001967"/>
    </source>
</evidence>
<dbReference type="AlphaFoldDB" id="A0A095T136"/>
<dbReference type="RefSeq" id="WP_038023231.1">
    <property type="nucleotide sequence ID" value="NZ_JPKR02000003.1"/>
</dbReference>
<comment type="cofactor">
    <cofactor evidence="15">
        <name>Zn(2+)</name>
        <dbReference type="ChEBI" id="CHEBI:29105"/>
    </cofactor>
    <text evidence="15">Binds 1 zinc ion per subunit. In the homodimer, two zinc ions are bound between subunits.</text>
</comment>
<protein>
    <recommendedName>
        <fullName evidence="5">Lactoylglutathione lyase</fullName>
        <ecNumber evidence="4">4.4.1.5</ecNumber>
    </recommendedName>
    <alternativeName>
        <fullName evidence="11">Aldoketomutase</fullName>
    </alternativeName>
    <alternativeName>
        <fullName evidence="10">Ketone-aldehyde mutase</fullName>
    </alternativeName>
    <alternativeName>
        <fullName evidence="12">Methylglyoxalase</fullName>
    </alternativeName>
    <alternativeName>
        <fullName evidence="13">S-D-lactoylglutathione methylglyoxal lyase</fullName>
    </alternativeName>
</protein>
<organism evidence="17 18">
    <name type="scientific">Tatumella morbirosei</name>
    <dbReference type="NCBI Taxonomy" id="642227"/>
    <lineage>
        <taxon>Bacteria</taxon>
        <taxon>Pseudomonadati</taxon>
        <taxon>Pseudomonadota</taxon>
        <taxon>Gammaproteobacteria</taxon>
        <taxon>Enterobacterales</taxon>
        <taxon>Erwiniaceae</taxon>
        <taxon>Tatumella</taxon>
    </lineage>
</organism>
<evidence type="ECO:0000256" key="14">
    <source>
        <dbReference type="PIRSR" id="PIRSR604361-1"/>
    </source>
</evidence>
<comment type="caution">
    <text evidence="17">The sequence shown here is derived from an EMBL/GenBank/DDBJ whole genome shotgun (WGS) entry which is preliminary data.</text>
</comment>
<evidence type="ECO:0000313" key="17">
    <source>
        <dbReference type="EMBL" id="KGD70626.1"/>
    </source>
</evidence>
<dbReference type="GO" id="GO:0004462">
    <property type="term" value="F:lactoylglutathione lyase activity"/>
    <property type="evidence" value="ECO:0007669"/>
    <property type="project" value="UniProtKB-EC"/>
</dbReference>
<feature type="active site" description="Proton donor/acceptor" evidence="14">
    <location>
        <position position="166"/>
    </location>
</feature>
<dbReference type="InterPro" id="IPR004360">
    <property type="entry name" value="Glyas_Fos-R_dOase_dom"/>
</dbReference>
<feature type="domain" description="VOC" evidence="16">
    <location>
        <begin position="24"/>
        <end position="170"/>
    </location>
</feature>
<proteinExistence type="inferred from homology"/>
<evidence type="ECO:0000256" key="15">
    <source>
        <dbReference type="PIRSR" id="PIRSR604361-3"/>
    </source>
</evidence>
<evidence type="ECO:0000256" key="2">
    <source>
        <dbReference type="ARBA" id="ARBA00005008"/>
    </source>
</evidence>
<dbReference type="InterPro" id="IPR029068">
    <property type="entry name" value="Glyas_Bleomycin-R_OHBP_Dase"/>
</dbReference>
<dbReference type="OrthoDB" id="9789841at2"/>
<comment type="cofactor">
    <cofactor evidence="1">
        <name>Ni(2+)</name>
        <dbReference type="ChEBI" id="CHEBI:49786"/>
    </cofactor>
</comment>
<feature type="binding site" evidence="15">
    <location>
        <position position="166"/>
    </location>
    <ligand>
        <name>Zn(2+)</name>
        <dbReference type="ChEBI" id="CHEBI:29105"/>
        <note>ligand shared between dimeric partners</note>
    </ligand>
</feature>
<dbReference type="SUPFAM" id="SSF54593">
    <property type="entry name" value="Glyoxalase/Bleomycin resistance protein/Dihydroxybiphenyl dioxygenase"/>
    <property type="match status" value="1"/>
</dbReference>
<dbReference type="InterPro" id="IPR004361">
    <property type="entry name" value="Glyoxalase_1"/>
</dbReference>
<comment type="similarity">
    <text evidence="3">Belongs to the glyoxalase I family.</text>
</comment>
<dbReference type="PROSITE" id="PS51819">
    <property type="entry name" value="VOC"/>
    <property type="match status" value="1"/>
</dbReference>
<dbReference type="eggNOG" id="COG0346">
    <property type="taxonomic scope" value="Bacteria"/>
</dbReference>
<evidence type="ECO:0000256" key="12">
    <source>
        <dbReference type="ARBA" id="ARBA00032460"/>
    </source>
</evidence>
<evidence type="ECO:0000259" key="16">
    <source>
        <dbReference type="PROSITE" id="PS51819"/>
    </source>
</evidence>
<evidence type="ECO:0000313" key="18">
    <source>
        <dbReference type="Proteomes" id="UP000029577"/>
    </source>
</evidence>
<feature type="binding site" evidence="15">
    <location>
        <position position="120"/>
    </location>
    <ligand>
        <name>Zn(2+)</name>
        <dbReference type="ChEBI" id="CHEBI:29105"/>
        <note>ligand shared between dimeric partners</note>
    </ligand>
</feature>
<gene>
    <name evidence="17" type="ORF">HA49_19530</name>
</gene>
<dbReference type="InterPro" id="IPR018146">
    <property type="entry name" value="Glyoxalase_1_CS"/>
</dbReference>
<dbReference type="UniPathway" id="UPA00619">
    <property type="reaction ID" value="UER00675"/>
</dbReference>
<dbReference type="CDD" id="cd07233">
    <property type="entry name" value="GlxI_Zn"/>
    <property type="match status" value="1"/>
</dbReference>
<evidence type="ECO:0000256" key="4">
    <source>
        <dbReference type="ARBA" id="ARBA00012081"/>
    </source>
</evidence>
<evidence type="ECO:0000256" key="13">
    <source>
        <dbReference type="ARBA" id="ARBA00033298"/>
    </source>
</evidence>
<evidence type="ECO:0000256" key="8">
    <source>
        <dbReference type="ARBA" id="ARBA00022833"/>
    </source>
</evidence>
<dbReference type="PANTHER" id="PTHR10374:SF30">
    <property type="entry name" value="LACTOYLGLUTATHIONE LYASE"/>
    <property type="match status" value="1"/>
</dbReference>
<keyword evidence="6" id="KW-0533">Nickel</keyword>
<dbReference type="EC" id="4.4.1.5" evidence="4"/>
<evidence type="ECO:0000256" key="9">
    <source>
        <dbReference type="ARBA" id="ARBA00023239"/>
    </source>
</evidence>
<dbReference type="GO" id="GO:0046872">
    <property type="term" value="F:metal ion binding"/>
    <property type="evidence" value="ECO:0007669"/>
    <property type="project" value="UniProtKB-KW"/>
</dbReference>
<accession>A0A095T136</accession>
<dbReference type="Pfam" id="PF00903">
    <property type="entry name" value="Glyoxalase"/>
    <property type="match status" value="1"/>
</dbReference>
<dbReference type="EMBL" id="JPKR02000003">
    <property type="protein sequence ID" value="KGD70626.1"/>
    <property type="molecule type" value="Genomic_DNA"/>
</dbReference>
<dbReference type="PANTHER" id="PTHR10374">
    <property type="entry name" value="LACTOYLGLUTATHIONE LYASE GLYOXALASE I"/>
    <property type="match status" value="1"/>
</dbReference>
<dbReference type="STRING" id="642227.HA49_19530"/>
<keyword evidence="8 15" id="KW-0862">Zinc</keyword>
<sequence>MPLSDLTNKYHIDIEETHKAKDYVFNHTMIRVKDLPKAIDFYSRILGFIPVYEERFEEAAFTIVYLVRRPLSDIPQDDQQRKQWALSQPGVLELTWNHGTEKQAGFHYHNGNSEPQGFGHLCVSVPDVRQACERFEQLSVPFQKKLSEGRMNYVAFIKDPDGYWIEILQPTPLDD</sequence>